<feature type="transmembrane region" description="Helical" evidence="7">
    <location>
        <begin position="256"/>
        <end position="275"/>
    </location>
</feature>
<feature type="transmembrane region" description="Helical" evidence="7">
    <location>
        <begin position="156"/>
        <end position="189"/>
    </location>
</feature>
<evidence type="ECO:0000256" key="6">
    <source>
        <dbReference type="ARBA" id="ARBA00023136"/>
    </source>
</evidence>
<dbReference type="GO" id="GO:0005886">
    <property type="term" value="C:plasma membrane"/>
    <property type="evidence" value="ECO:0007669"/>
    <property type="project" value="UniProtKB-SubCell"/>
</dbReference>
<feature type="transmembrane region" description="Helical" evidence="7">
    <location>
        <begin position="220"/>
        <end position="241"/>
    </location>
</feature>
<keyword evidence="4 7" id="KW-0812">Transmembrane</keyword>
<dbReference type="PANTHER" id="PTHR43266:SF10">
    <property type="entry name" value="BACILYSIN EXPORTER BACE-RELATED"/>
    <property type="match status" value="1"/>
</dbReference>
<feature type="transmembrane region" description="Helical" evidence="7">
    <location>
        <begin position="351"/>
        <end position="369"/>
    </location>
</feature>
<accession>A0A1K1NJH3</accession>
<keyword evidence="6 7" id="KW-0472">Membrane</keyword>
<dbReference type="GO" id="GO:0022857">
    <property type="term" value="F:transmembrane transporter activity"/>
    <property type="evidence" value="ECO:0007669"/>
    <property type="project" value="InterPro"/>
</dbReference>
<evidence type="ECO:0000256" key="4">
    <source>
        <dbReference type="ARBA" id="ARBA00022692"/>
    </source>
</evidence>
<evidence type="ECO:0000313" key="9">
    <source>
        <dbReference type="Proteomes" id="UP000183461"/>
    </source>
</evidence>
<evidence type="ECO:0000256" key="1">
    <source>
        <dbReference type="ARBA" id="ARBA00004651"/>
    </source>
</evidence>
<evidence type="ECO:0000256" key="3">
    <source>
        <dbReference type="ARBA" id="ARBA00022475"/>
    </source>
</evidence>
<organism evidence="8 9">
    <name type="scientific">Ruminococcus flavefaciens</name>
    <dbReference type="NCBI Taxonomy" id="1265"/>
    <lineage>
        <taxon>Bacteria</taxon>
        <taxon>Bacillati</taxon>
        <taxon>Bacillota</taxon>
        <taxon>Clostridia</taxon>
        <taxon>Eubacteriales</taxon>
        <taxon>Oscillospiraceae</taxon>
        <taxon>Ruminococcus</taxon>
    </lineage>
</organism>
<dbReference type="PANTHER" id="PTHR43266">
    <property type="entry name" value="MACROLIDE-EFFLUX PROTEIN"/>
    <property type="match status" value="1"/>
</dbReference>
<comment type="subcellular location">
    <subcellularLocation>
        <location evidence="1">Cell membrane</location>
        <topology evidence="1">Multi-pass membrane protein</topology>
    </subcellularLocation>
</comment>
<evidence type="ECO:0000256" key="2">
    <source>
        <dbReference type="ARBA" id="ARBA00022448"/>
    </source>
</evidence>
<feature type="transmembrane region" description="Helical" evidence="7">
    <location>
        <begin position="287"/>
        <end position="303"/>
    </location>
</feature>
<evidence type="ECO:0000313" key="8">
    <source>
        <dbReference type="EMBL" id="SFW35468.1"/>
    </source>
</evidence>
<proteinExistence type="predicted"/>
<dbReference type="AlphaFoldDB" id="A0A1K1NJH3"/>
<sequence>MKTSIKQLKSYLLLWGTQSLSTLGSSMTAYALGLWLYKSTGSALKTALLTVCSYAPYVAMSIFAGALSDKWNKKQTMLVCDLFAAFTTIAAFLLVKSDSLAPWHLYVLNALNGLMNTVQQPASEVAATQLIPKEYYQKTGALRSLSQSMNTILTPVLATMLFAFGGISAVMTVDLITFSSAFMVLLLFIRIPEPKHTKKADVSVISSAKEGLSWLKANPLILKLIFFLSGINLIASAYNAALSPMILSKPSGGEGVLGTVNFCVGAATFLGTFIASSTRPPKNRIKAICLSLFVSMSTENFMLAFSDSPVVWCAAAVLGWLFIPYMGANLDVVFRSTIPPNMQGRVYSCRNTLQFFTIPVGYLSGGILIDKVFEPFMSKQAADTLLTSLFGSGKGSGAAMLFAILGVSGVAVCVIFSLLLSKEKE</sequence>
<name>A0A1K1NJH3_RUMFL</name>
<feature type="transmembrane region" description="Helical" evidence="7">
    <location>
        <begin position="47"/>
        <end position="66"/>
    </location>
</feature>
<keyword evidence="3" id="KW-1003">Cell membrane</keyword>
<dbReference type="InterPro" id="IPR036259">
    <property type="entry name" value="MFS_trans_sf"/>
</dbReference>
<evidence type="ECO:0000256" key="5">
    <source>
        <dbReference type="ARBA" id="ARBA00022989"/>
    </source>
</evidence>
<dbReference type="Pfam" id="PF07690">
    <property type="entry name" value="MFS_1"/>
    <property type="match status" value="1"/>
</dbReference>
<dbReference type="EMBL" id="FPIP01000004">
    <property type="protein sequence ID" value="SFW35468.1"/>
    <property type="molecule type" value="Genomic_DNA"/>
</dbReference>
<dbReference type="SUPFAM" id="SSF103473">
    <property type="entry name" value="MFS general substrate transporter"/>
    <property type="match status" value="1"/>
</dbReference>
<dbReference type="CDD" id="cd06173">
    <property type="entry name" value="MFS_MefA_like"/>
    <property type="match status" value="1"/>
</dbReference>
<reference evidence="8 9" key="1">
    <citation type="submission" date="2016-11" db="EMBL/GenBank/DDBJ databases">
        <authorList>
            <person name="Jaros S."/>
            <person name="Januszkiewicz K."/>
            <person name="Wedrychowicz H."/>
        </authorList>
    </citation>
    <scope>NUCLEOTIDE SEQUENCE [LARGE SCALE GENOMIC DNA]</scope>
    <source>
        <strain evidence="8 9">YL228</strain>
    </source>
</reference>
<feature type="transmembrane region" description="Helical" evidence="7">
    <location>
        <begin position="309"/>
        <end position="330"/>
    </location>
</feature>
<protein>
    <submittedName>
        <fullName evidence="8">Major Facilitator Superfamily protein</fullName>
    </submittedName>
</protein>
<dbReference type="RefSeq" id="WP_072300316.1">
    <property type="nucleotide sequence ID" value="NZ_FPIP01000004.1"/>
</dbReference>
<feature type="transmembrane region" description="Helical" evidence="7">
    <location>
        <begin position="78"/>
        <end position="95"/>
    </location>
</feature>
<gene>
    <name evidence="8" type="ORF">SAMN02910280_2065</name>
</gene>
<feature type="transmembrane region" description="Helical" evidence="7">
    <location>
        <begin position="398"/>
        <end position="420"/>
    </location>
</feature>
<dbReference type="Proteomes" id="UP000183461">
    <property type="component" value="Unassembled WGS sequence"/>
</dbReference>
<dbReference type="InterPro" id="IPR011701">
    <property type="entry name" value="MFS"/>
</dbReference>
<keyword evidence="5 7" id="KW-1133">Transmembrane helix</keyword>
<keyword evidence="2" id="KW-0813">Transport</keyword>
<evidence type="ECO:0000256" key="7">
    <source>
        <dbReference type="SAM" id="Phobius"/>
    </source>
</evidence>
<dbReference type="Gene3D" id="1.20.1250.20">
    <property type="entry name" value="MFS general substrate transporter like domains"/>
    <property type="match status" value="1"/>
</dbReference>